<feature type="region of interest" description="Disordered" evidence="1">
    <location>
        <begin position="228"/>
        <end position="270"/>
    </location>
</feature>
<protein>
    <recommendedName>
        <fullName evidence="6">Phage head morphogenesis domain-containing protein</fullName>
    </recommendedName>
</protein>
<dbReference type="OrthoDB" id="9813502at2"/>
<dbReference type="Pfam" id="PF04233">
    <property type="entry name" value="Phage_Mu_F"/>
    <property type="match status" value="1"/>
</dbReference>
<dbReference type="RefSeq" id="WP_054066368.1">
    <property type="nucleotide sequence ID" value="NZ_CP020121.1"/>
</dbReference>
<sequence>MATSPPAAAYGSFPFKEQQAFFQRKLNLPTTSWTDIYTHEHDWAFVVAGANRNDIVTDFRAAVEKAISEGTTLETFRKDFDAIVAKHGWDYNGGRNWRSRVIYDTNLSTSYAAGRWQQLQAAPYWQYEHSDWVEHPRMQHVAWDGLVLLREDPWWRIHFPPNDWGCQCKVRGLWPRDLQRLGKSGPDTAPEIRLVEHTIGKNSPNGPRTVQVPEGVGPGFEYAPGSCRLRSAIPPERPDPPVPGSAGGQGLPNTRPLAPLPPPRPVTSDALLPQGLAPEAYVQAFLQPLGATLEQPAIVRDAVGERLVVGKELFQTAQGEWKVTKRGRETFLPLLAQALLHPDEIWVRLEWLYTLQKAVVRRRYIAQFAVQGQALPALAVFELGDDGWAGVTLFQGASGSAEEWRVGVQVYARS</sequence>
<dbReference type="InterPro" id="IPR041110">
    <property type="entry name" value="PBECR2"/>
</dbReference>
<evidence type="ECO:0000313" key="5">
    <source>
        <dbReference type="Proteomes" id="UP000242792"/>
    </source>
</evidence>
<dbReference type="EMBL" id="CP020121">
    <property type="protein sequence ID" value="AQZ99072.1"/>
    <property type="molecule type" value="Genomic_DNA"/>
</dbReference>
<dbReference type="Proteomes" id="UP000242792">
    <property type="component" value="Chromosome"/>
</dbReference>
<evidence type="ECO:0000259" key="2">
    <source>
        <dbReference type="Pfam" id="PF04233"/>
    </source>
</evidence>
<proteinExistence type="predicted"/>
<feature type="domain" description="Phage head morphogenesis" evidence="2">
    <location>
        <begin position="58"/>
        <end position="170"/>
    </location>
</feature>
<evidence type="ECO:0000259" key="3">
    <source>
        <dbReference type="Pfam" id="PF18810"/>
    </source>
</evidence>
<name>A0A1V0BGS6_9BURK</name>
<accession>A0A1V0BGS6</accession>
<dbReference type="Pfam" id="PF18810">
    <property type="entry name" value="PBECR2"/>
    <property type="match status" value="1"/>
</dbReference>
<evidence type="ECO:0000256" key="1">
    <source>
        <dbReference type="SAM" id="MobiDB-lite"/>
    </source>
</evidence>
<evidence type="ECO:0008006" key="6">
    <source>
        <dbReference type="Google" id="ProtNLM"/>
    </source>
</evidence>
<feature type="domain" description="Phage-Barnase-EndoU-ColicinE5/D-RelE like nuclease 2" evidence="3">
    <location>
        <begin position="284"/>
        <end position="411"/>
    </location>
</feature>
<evidence type="ECO:0000313" key="4">
    <source>
        <dbReference type="EMBL" id="AQZ99072.1"/>
    </source>
</evidence>
<organism evidence="4 5">
    <name type="scientific">Comamonas kerstersii</name>
    <dbReference type="NCBI Taxonomy" id="225992"/>
    <lineage>
        <taxon>Bacteria</taxon>
        <taxon>Pseudomonadati</taxon>
        <taxon>Pseudomonadota</taxon>
        <taxon>Betaproteobacteria</taxon>
        <taxon>Burkholderiales</taxon>
        <taxon>Comamonadaceae</taxon>
        <taxon>Comamonas</taxon>
    </lineage>
</organism>
<dbReference type="AlphaFoldDB" id="A0A1V0BGS6"/>
<gene>
    <name evidence="4" type="ORF">B5M06_13240</name>
</gene>
<dbReference type="GeneID" id="83040284"/>
<dbReference type="KEGG" id="cke:B5M06_13240"/>
<dbReference type="InterPro" id="IPR006528">
    <property type="entry name" value="Phage_head_morphogenesis_dom"/>
</dbReference>
<reference evidence="4 5" key="1">
    <citation type="submission" date="2017-03" db="EMBL/GenBank/DDBJ databases">
        <title>Rapid Whole Genome Sequencing of Comamonas kerstersii Causing Continuous ambulatory Peritoneal Dialysis-Associated Peritonitis.</title>
        <authorList>
            <person name="Zheng B."/>
        </authorList>
    </citation>
    <scope>NUCLEOTIDE SEQUENCE [LARGE SCALE GENOMIC DNA]</scope>
    <source>
        <strain evidence="4 5">8943</strain>
    </source>
</reference>